<reference evidence="2 3" key="2">
    <citation type="journal article" date="2012" name="Stand. Genomic Sci.">
        <title>Complete genome sequence of the aquatic bacterium Runella slithyformis type strain (LSU 4(T)).</title>
        <authorList>
            <person name="Copeland A."/>
            <person name="Zhang X."/>
            <person name="Misra M."/>
            <person name="Lapidus A."/>
            <person name="Nolan M."/>
            <person name="Lucas S."/>
            <person name="Deshpande S."/>
            <person name="Cheng J.F."/>
            <person name="Tapia R."/>
            <person name="Goodwin L.A."/>
            <person name="Pitluck S."/>
            <person name="Liolios K."/>
            <person name="Pagani I."/>
            <person name="Ivanova N."/>
            <person name="Mikhailova N."/>
            <person name="Pati A."/>
            <person name="Chen A."/>
            <person name="Palaniappan K."/>
            <person name="Land M."/>
            <person name="Hauser L."/>
            <person name="Pan C."/>
            <person name="Jeffries C.D."/>
            <person name="Detter J.C."/>
            <person name="Brambilla E.M."/>
            <person name="Rohde M."/>
            <person name="Djao O.D."/>
            <person name="Goker M."/>
            <person name="Sikorski J."/>
            <person name="Tindall B.J."/>
            <person name="Woyke T."/>
            <person name="Bristow J."/>
            <person name="Eisen J.A."/>
            <person name="Markowitz V."/>
            <person name="Hugenholtz P."/>
            <person name="Kyrpides N.C."/>
            <person name="Klenk H.P."/>
            <person name="Mavromatis K."/>
        </authorList>
    </citation>
    <scope>NUCLEOTIDE SEQUENCE [LARGE SCALE GENOMIC DNA]</scope>
    <source>
        <strain evidence="3">ATCC 29530 / DSM 19594 / LMG 11500 / NCIMB 11436 / LSU 4</strain>
    </source>
</reference>
<evidence type="ECO:0000256" key="1">
    <source>
        <dbReference type="SAM" id="Phobius"/>
    </source>
</evidence>
<evidence type="ECO:0000313" key="3">
    <source>
        <dbReference type="Proteomes" id="UP000000493"/>
    </source>
</evidence>
<name>A0A7U3ZLC5_RUNSL</name>
<evidence type="ECO:0008006" key="4">
    <source>
        <dbReference type="Google" id="ProtNLM"/>
    </source>
</evidence>
<proteinExistence type="predicted"/>
<dbReference type="AlphaFoldDB" id="A0A7U3ZLC5"/>
<dbReference type="Proteomes" id="UP000000493">
    <property type="component" value="Chromosome"/>
</dbReference>
<organism evidence="2 3">
    <name type="scientific">Runella slithyformis (strain ATCC 29530 / DSM 19594 / LMG 11500 / NCIMB 11436 / LSU 4)</name>
    <dbReference type="NCBI Taxonomy" id="761193"/>
    <lineage>
        <taxon>Bacteria</taxon>
        <taxon>Pseudomonadati</taxon>
        <taxon>Bacteroidota</taxon>
        <taxon>Cytophagia</taxon>
        <taxon>Cytophagales</taxon>
        <taxon>Spirosomataceae</taxon>
        <taxon>Runella</taxon>
    </lineage>
</organism>
<sequence length="133" mass="13989">MKTKVIISWIAQIAAAVILLQTLWFKFSGAAESVYIFSLLGVEPYGRIGSGVVELIAGVLLLTPRYCWIGAGLGLGTMAGAIASHLTILGIDILGDGGQLFALALITFVCCAAVMLLHWSKAMTVVKGILPAR</sequence>
<dbReference type="EMBL" id="CP002859">
    <property type="protein sequence ID" value="AEI49332.1"/>
    <property type="molecule type" value="Genomic_DNA"/>
</dbReference>
<dbReference type="KEGG" id="rsi:Runsl_2944"/>
<accession>A0A7U3ZLC5</accession>
<keyword evidence="1" id="KW-1133">Transmembrane helix</keyword>
<reference evidence="3" key="1">
    <citation type="submission" date="2011-06" db="EMBL/GenBank/DDBJ databases">
        <title>The complete genome of chromosome of Runella slithyformis DSM 19594.</title>
        <authorList>
            <consortium name="US DOE Joint Genome Institute (JGI-PGF)"/>
            <person name="Lucas S."/>
            <person name="Han J."/>
            <person name="Lapidus A."/>
            <person name="Bruce D."/>
            <person name="Goodwin L."/>
            <person name="Pitluck S."/>
            <person name="Peters L."/>
            <person name="Kyrpides N."/>
            <person name="Mavromatis K."/>
            <person name="Ivanova N."/>
            <person name="Ovchinnikova G."/>
            <person name="Zhang X."/>
            <person name="Misra M."/>
            <person name="Detter J.C."/>
            <person name="Tapia R."/>
            <person name="Han C."/>
            <person name="Land M."/>
            <person name="Hauser L."/>
            <person name="Markowitz V."/>
            <person name="Cheng J.-F."/>
            <person name="Hugenholtz P."/>
            <person name="Woyke T."/>
            <person name="Wu D."/>
            <person name="Tindall B."/>
            <person name="Faehrich R."/>
            <person name="Brambilla E."/>
            <person name="Klenk H.-P."/>
            <person name="Eisen J.A."/>
        </authorList>
    </citation>
    <scope>NUCLEOTIDE SEQUENCE [LARGE SCALE GENOMIC DNA]</scope>
    <source>
        <strain evidence="3">ATCC 29530 / DSM 19594 / LMG 11500 / NCIMB 11436 / LSU 4</strain>
    </source>
</reference>
<feature type="transmembrane region" description="Helical" evidence="1">
    <location>
        <begin position="7"/>
        <end position="25"/>
    </location>
</feature>
<feature type="transmembrane region" description="Helical" evidence="1">
    <location>
        <begin position="100"/>
        <end position="119"/>
    </location>
</feature>
<gene>
    <name evidence="2" type="ordered locus">Runsl_2944</name>
</gene>
<keyword evidence="1" id="KW-0812">Transmembrane</keyword>
<keyword evidence="1" id="KW-0472">Membrane</keyword>
<feature type="transmembrane region" description="Helical" evidence="1">
    <location>
        <begin position="69"/>
        <end position="94"/>
    </location>
</feature>
<protein>
    <recommendedName>
        <fullName evidence="4">DoxX family protein</fullName>
    </recommendedName>
</protein>
<keyword evidence="3" id="KW-1185">Reference proteome</keyword>
<evidence type="ECO:0000313" key="2">
    <source>
        <dbReference type="EMBL" id="AEI49332.1"/>
    </source>
</evidence>
<feature type="transmembrane region" description="Helical" evidence="1">
    <location>
        <begin position="45"/>
        <end position="62"/>
    </location>
</feature>
<dbReference type="RefSeq" id="WP_013928641.1">
    <property type="nucleotide sequence ID" value="NC_015703.1"/>
</dbReference>